<sequence length="181" mass="18642">MNRRTLARRAQAGFTLIELMIVVAIIGILAAVALPAYQDYTVRAKVSEAVINATSAKSLVSEAFQTDGLAGVKAAADTFNGKDAGEKSTKYIESIAISKDDGSEGQITVTLKNNDSAGFPAEVKNTTLIFSPNVQKAALADKAGAIDWACGSITATTAGTRGLGSAATGTLPAKYAPAECR</sequence>
<feature type="transmembrane region" description="Helical" evidence="4">
    <location>
        <begin position="12"/>
        <end position="37"/>
    </location>
</feature>
<keyword evidence="4" id="KW-0812">Transmembrane</keyword>
<reference evidence="5" key="1">
    <citation type="submission" date="2019-12" db="EMBL/GenBank/DDBJ databases">
        <authorList>
            <person name="Cremers G."/>
        </authorList>
    </citation>
    <scope>NUCLEOTIDE SEQUENCE</scope>
    <source>
        <strain evidence="5">Vvax</strain>
    </source>
</reference>
<proteinExistence type="inferred from homology"/>
<organism evidence="5">
    <name type="scientific">Variovorax paradoxus</name>
    <dbReference type="NCBI Taxonomy" id="34073"/>
    <lineage>
        <taxon>Bacteria</taxon>
        <taxon>Pseudomonadati</taxon>
        <taxon>Pseudomonadota</taxon>
        <taxon>Betaproteobacteria</taxon>
        <taxon>Burkholderiales</taxon>
        <taxon>Comamonadaceae</taxon>
        <taxon>Variovorax</taxon>
    </lineage>
</organism>
<evidence type="ECO:0000256" key="3">
    <source>
        <dbReference type="RuleBase" id="RU000389"/>
    </source>
</evidence>
<dbReference type="SUPFAM" id="SSF54523">
    <property type="entry name" value="Pili subunits"/>
    <property type="match status" value="1"/>
</dbReference>
<dbReference type="Pfam" id="PF00114">
    <property type="entry name" value="Pilin"/>
    <property type="match status" value="1"/>
</dbReference>
<dbReference type="PANTHER" id="PTHR30093">
    <property type="entry name" value="GENERAL SECRETION PATHWAY PROTEIN G"/>
    <property type="match status" value="1"/>
</dbReference>
<dbReference type="Pfam" id="PF07963">
    <property type="entry name" value="N_methyl"/>
    <property type="match status" value="1"/>
</dbReference>
<gene>
    <name evidence="5" type="primary">pilE</name>
    <name evidence="5" type="ORF">VVAX_00373</name>
</gene>
<dbReference type="NCBIfam" id="TIGR02532">
    <property type="entry name" value="IV_pilin_GFxxxE"/>
    <property type="match status" value="1"/>
</dbReference>
<dbReference type="AlphaFoldDB" id="A0A679IU08"/>
<dbReference type="Gene3D" id="3.30.700.10">
    <property type="entry name" value="Glycoprotein, Type 4 Pilin"/>
    <property type="match status" value="1"/>
</dbReference>
<accession>A0A679IU08</accession>
<evidence type="ECO:0000256" key="4">
    <source>
        <dbReference type="SAM" id="Phobius"/>
    </source>
</evidence>
<keyword evidence="3" id="KW-0281">Fimbrium</keyword>
<dbReference type="InterPro" id="IPR001082">
    <property type="entry name" value="Pilin"/>
</dbReference>
<dbReference type="RefSeq" id="WP_339088137.1">
    <property type="nucleotide sequence ID" value="NZ_LR743507.1"/>
</dbReference>
<dbReference type="GO" id="GO:0007155">
    <property type="term" value="P:cell adhesion"/>
    <property type="evidence" value="ECO:0007669"/>
    <property type="project" value="InterPro"/>
</dbReference>
<keyword evidence="4" id="KW-0472">Membrane</keyword>
<evidence type="ECO:0000313" key="5">
    <source>
        <dbReference type="EMBL" id="CAA2099707.1"/>
    </source>
</evidence>
<dbReference type="EMBL" id="LR743507">
    <property type="protein sequence ID" value="CAA2099707.1"/>
    <property type="molecule type" value="Genomic_DNA"/>
</dbReference>
<evidence type="ECO:0000256" key="1">
    <source>
        <dbReference type="ARBA" id="ARBA00005233"/>
    </source>
</evidence>
<dbReference type="PANTHER" id="PTHR30093:SF34">
    <property type="entry name" value="PREPILIN PEPTIDASE-DEPENDENT PROTEIN D"/>
    <property type="match status" value="1"/>
</dbReference>
<evidence type="ECO:0000256" key="2">
    <source>
        <dbReference type="ARBA" id="ARBA00022481"/>
    </source>
</evidence>
<keyword evidence="2" id="KW-0488">Methylation</keyword>
<keyword evidence="4" id="KW-1133">Transmembrane helix</keyword>
<dbReference type="GO" id="GO:0009289">
    <property type="term" value="C:pilus"/>
    <property type="evidence" value="ECO:0007669"/>
    <property type="project" value="InterPro"/>
</dbReference>
<protein>
    <submittedName>
        <fullName evidence="5">Fimbrial protein</fullName>
    </submittedName>
</protein>
<dbReference type="InterPro" id="IPR012902">
    <property type="entry name" value="N_methyl_site"/>
</dbReference>
<name>A0A679IU08_VARPD</name>
<comment type="similarity">
    <text evidence="1 3">Belongs to the N-Me-Phe pilin family.</text>
</comment>
<dbReference type="PROSITE" id="PS00409">
    <property type="entry name" value="PROKAR_NTER_METHYL"/>
    <property type="match status" value="1"/>
</dbReference>
<dbReference type="InterPro" id="IPR045584">
    <property type="entry name" value="Pilin-like"/>
</dbReference>